<keyword evidence="6" id="KW-1185">Reference proteome</keyword>
<dbReference type="InterPro" id="IPR051745">
    <property type="entry name" value="Intracell_Transport_Effector"/>
</dbReference>
<dbReference type="InterPro" id="IPR013083">
    <property type="entry name" value="Znf_RING/FYVE/PHD"/>
</dbReference>
<feature type="compositionally biased region" description="Polar residues" evidence="2">
    <location>
        <begin position="917"/>
        <end position="929"/>
    </location>
</feature>
<dbReference type="SUPFAM" id="SSF48726">
    <property type="entry name" value="Immunoglobulin"/>
    <property type="match status" value="1"/>
</dbReference>
<dbReference type="STRING" id="6182.A0A4Z2D9Z9"/>
<evidence type="ECO:0000313" key="5">
    <source>
        <dbReference type="EMBL" id="TNN13317.1"/>
    </source>
</evidence>
<feature type="domain" description="Ig-like" evidence="3">
    <location>
        <begin position="589"/>
        <end position="707"/>
    </location>
</feature>
<dbReference type="GO" id="GO:0017022">
    <property type="term" value="F:myosin binding"/>
    <property type="evidence" value="ECO:0007669"/>
    <property type="project" value="TreeGrafter"/>
</dbReference>
<dbReference type="InterPro" id="IPR011011">
    <property type="entry name" value="Znf_FYVE_PHD"/>
</dbReference>
<dbReference type="InterPro" id="IPR041282">
    <property type="entry name" value="FYVE_2"/>
</dbReference>
<dbReference type="PROSITE" id="PS50835">
    <property type="entry name" value="IG_LIKE"/>
    <property type="match status" value="1"/>
</dbReference>
<dbReference type="EMBL" id="SKCS01000196">
    <property type="protein sequence ID" value="TNN13317.1"/>
    <property type="molecule type" value="Genomic_DNA"/>
</dbReference>
<keyword evidence="1" id="KW-0175">Coiled coil</keyword>
<dbReference type="GO" id="GO:0031267">
    <property type="term" value="F:small GTPase binding"/>
    <property type="evidence" value="ECO:0007669"/>
    <property type="project" value="InterPro"/>
</dbReference>
<comment type="caution">
    <text evidence="5">The sequence shown here is derived from an EMBL/GenBank/DDBJ whole genome shotgun (WGS) entry which is preliminary data.</text>
</comment>
<dbReference type="InterPro" id="IPR013783">
    <property type="entry name" value="Ig-like_fold"/>
</dbReference>
<evidence type="ECO:0000256" key="2">
    <source>
        <dbReference type="SAM" id="MobiDB-lite"/>
    </source>
</evidence>
<dbReference type="OrthoDB" id="10072397at2759"/>
<dbReference type="Pfam" id="PF02318">
    <property type="entry name" value="FYVE_2"/>
    <property type="match status" value="1"/>
</dbReference>
<accession>A0A4Z2D9Z9</accession>
<dbReference type="SUPFAM" id="SSF57903">
    <property type="entry name" value="FYVE/PHD zinc finger"/>
    <property type="match status" value="1"/>
</dbReference>
<evidence type="ECO:0000256" key="1">
    <source>
        <dbReference type="SAM" id="Coils"/>
    </source>
</evidence>
<protein>
    <submittedName>
        <fullName evidence="5">Rab effector MyRIP isoform 1</fullName>
    </submittedName>
</protein>
<dbReference type="AlphaFoldDB" id="A0A4Z2D9Z9"/>
<dbReference type="PANTHER" id="PTHR14555">
    <property type="entry name" value="MYELIN-ASSOCIATED OLIGODENDROCYTIC BASIC PROTEIN MOBP -RELATED"/>
    <property type="match status" value="1"/>
</dbReference>
<dbReference type="InterPro" id="IPR007110">
    <property type="entry name" value="Ig-like_dom"/>
</dbReference>
<dbReference type="InterPro" id="IPR036179">
    <property type="entry name" value="Ig-like_dom_sf"/>
</dbReference>
<dbReference type="GO" id="GO:0003779">
    <property type="term" value="F:actin binding"/>
    <property type="evidence" value="ECO:0007669"/>
    <property type="project" value="TreeGrafter"/>
</dbReference>
<dbReference type="Gene3D" id="2.60.40.10">
    <property type="entry name" value="Immunoglobulins"/>
    <property type="match status" value="1"/>
</dbReference>
<dbReference type="Proteomes" id="UP000311919">
    <property type="component" value="Unassembled WGS sequence"/>
</dbReference>
<dbReference type="PROSITE" id="PS50916">
    <property type="entry name" value="RABBD"/>
    <property type="match status" value="1"/>
</dbReference>
<dbReference type="Gene3D" id="3.30.40.10">
    <property type="entry name" value="Zinc/RING finger domain, C3HC4 (zinc finger)"/>
    <property type="match status" value="1"/>
</dbReference>
<evidence type="ECO:0000259" key="3">
    <source>
        <dbReference type="PROSITE" id="PS50835"/>
    </source>
</evidence>
<gene>
    <name evidence="5" type="ORF">EWB00_003028</name>
</gene>
<feature type="compositionally biased region" description="Basic and acidic residues" evidence="2">
    <location>
        <begin position="892"/>
        <end position="916"/>
    </location>
</feature>
<proteinExistence type="predicted"/>
<dbReference type="PANTHER" id="PTHR14555:SF3">
    <property type="entry name" value="RABBD DOMAIN-CONTAINING PROTEIN"/>
    <property type="match status" value="1"/>
</dbReference>
<evidence type="ECO:0000259" key="4">
    <source>
        <dbReference type="PROSITE" id="PS50916"/>
    </source>
</evidence>
<name>A0A4Z2D9Z9_SCHJA</name>
<reference evidence="5 6" key="1">
    <citation type="submission" date="2019-03" db="EMBL/GenBank/DDBJ databases">
        <title>An improved genome assembly of the fluke Schistosoma japonicum.</title>
        <authorList>
            <person name="Hu W."/>
            <person name="Luo F."/>
            <person name="Yin M."/>
            <person name="Mo X."/>
            <person name="Sun C."/>
            <person name="Wu Q."/>
            <person name="Zhu B."/>
            <person name="Xiang M."/>
            <person name="Wang J."/>
            <person name="Wang Y."/>
            <person name="Zhang T."/>
            <person name="Xu B."/>
            <person name="Zheng H."/>
            <person name="Feng Z."/>
        </authorList>
    </citation>
    <scope>NUCLEOTIDE SEQUENCE [LARGE SCALE GENOMIC DNA]</scope>
    <source>
        <strain evidence="5">HuSjv2</strain>
        <tissue evidence="5">Worms</tissue>
    </source>
</reference>
<feature type="domain" description="RabBD" evidence="4">
    <location>
        <begin position="52"/>
        <end position="172"/>
    </location>
</feature>
<dbReference type="GO" id="GO:0030864">
    <property type="term" value="C:cortical actin cytoskeleton"/>
    <property type="evidence" value="ECO:0007669"/>
    <property type="project" value="TreeGrafter"/>
</dbReference>
<organism evidence="5 6">
    <name type="scientific">Schistosoma japonicum</name>
    <name type="common">Blood fluke</name>
    <dbReference type="NCBI Taxonomy" id="6182"/>
    <lineage>
        <taxon>Eukaryota</taxon>
        <taxon>Metazoa</taxon>
        <taxon>Spiralia</taxon>
        <taxon>Lophotrochozoa</taxon>
        <taxon>Platyhelminthes</taxon>
        <taxon>Trematoda</taxon>
        <taxon>Digenea</taxon>
        <taxon>Strigeidida</taxon>
        <taxon>Schistosomatoidea</taxon>
        <taxon>Schistosomatidae</taxon>
        <taxon>Schistosoma</taxon>
    </lineage>
</organism>
<evidence type="ECO:0000313" key="6">
    <source>
        <dbReference type="Proteomes" id="UP000311919"/>
    </source>
</evidence>
<feature type="coiled-coil region" evidence="1">
    <location>
        <begin position="232"/>
        <end position="263"/>
    </location>
</feature>
<dbReference type="GO" id="GO:0006886">
    <property type="term" value="P:intracellular protein transport"/>
    <property type="evidence" value="ECO:0007669"/>
    <property type="project" value="InterPro"/>
</dbReference>
<sequence length="954" mass="110070">MTNINVTRLNTKIASIPDERTMFGQRSSSIVKLYNVNTRNTTYSSIQHAIENLNLNHLSEDERQQVLGVVKKDFEVRAKERERLNRYRLSIIRRDRELAAKRLSTVIESTSCILCERVFMALINPKRICFNCQRTICRNCSEFVPKYNGILCRMCLKEKDYRAMTCNWFYDTVIQRFREFGSTAVAKSLFGSKYKQVQNMAEEELWNLLFRSSTSRRNLIESKESEKSYTADQAKEAQIKKLRDRLKKLMDETQSELNAVAKNNSLSPRQITWQYDSVSVKFKKNACRELKSFIQLLYITTEKHRMSQGMNTKDITPYVMDILEREIGRIVGYSLKDITDSNNLTVDDDKESVTMTDCDGVEKRLADILYNKLSEDLDSSKQETDKSISFQSSSPVSTNANLNNFLNDVVVGSDDINKIEEFNVTEGFPVRMEYTLPYDEQCDLRWYKLTNENQRVPVKFDFRIEHVITGIISLPIKQQQLKHHYHQYPKHPFVLSNSGFITNETKQKLNQWNRELLESELTSNNNNNTVIHLQHHLIIWACKLDDSGHYLASNQYPLNSNGTSVTKEKEYVLQVTKISQPTANAQRSPEFLEPLIVQPVNSTDNDPYIEMTCIVKGNPTPRCLLYRNSVPIPVIVMPLLKIEPNEPLSVLSSFTQKYTVTSSLCNLNNARKITLRLNRPSSSEDIATYSCRVWNCHGRTITSTDLSMQDHFSKFDCPPEKSILMDKIDSVQSAVDSWQNVHQHGDYLNKKKEPSKIQLLNDSHVSIDEPKRSNQKYFGSTKRFPLDNNISEPKWNDRKYSSSIIEITTEKPSTDNNMNISKMTKTINHTENELIELSKRNLPETIESYDNDDETTSNISSVANSKNYYCVNTSPSTHQTIRLTSDNTSINKENDKRKETSDHYTTSHDTSIRSNEESVSCRMSPQSSKPIVLIDRRTSRARRKNSTSSNITDN</sequence>
<dbReference type="InterPro" id="IPR010911">
    <property type="entry name" value="Rab_BD"/>
</dbReference>
<feature type="region of interest" description="Disordered" evidence="2">
    <location>
        <begin position="885"/>
        <end position="954"/>
    </location>
</feature>